<sequence>MSGIAEEQAVADPDGIVELLWGEPNRPSRGPRPSLSIAAIAEATVRIADADGVAAVSMQRVAESLGVTKMALYRYVSGKAQLLAVTIEAAVGEPPELHGSGWRPLLEEWVTRLRETWLQHPWLPTVTVGDRVMGPREVGWIERPVAVLAEVGLTGPQQMDAVLLLCAHVRNTLTGTASGTQPWTPGQGAGSLRDQLARRDAEYAAVLAATRAGRSPDNGWRFGLDLLLDGLEAQIARASPARR</sequence>
<dbReference type="SUPFAM" id="SSF46689">
    <property type="entry name" value="Homeodomain-like"/>
    <property type="match status" value="1"/>
</dbReference>
<evidence type="ECO:0000256" key="1">
    <source>
        <dbReference type="ARBA" id="ARBA00023015"/>
    </source>
</evidence>
<keyword evidence="7" id="KW-1185">Reference proteome</keyword>
<dbReference type="Pfam" id="PF02909">
    <property type="entry name" value="TetR_C_1"/>
    <property type="match status" value="1"/>
</dbReference>
<evidence type="ECO:0000313" key="6">
    <source>
        <dbReference type="EMBL" id="GAA0945232.1"/>
    </source>
</evidence>
<evidence type="ECO:0000259" key="5">
    <source>
        <dbReference type="PROSITE" id="PS50977"/>
    </source>
</evidence>
<dbReference type="InterPro" id="IPR001647">
    <property type="entry name" value="HTH_TetR"/>
</dbReference>
<dbReference type="Gene3D" id="1.10.10.60">
    <property type="entry name" value="Homeodomain-like"/>
    <property type="match status" value="1"/>
</dbReference>
<dbReference type="InterPro" id="IPR050109">
    <property type="entry name" value="HTH-type_TetR-like_transc_reg"/>
</dbReference>
<name>A0ABN1QP09_9PSEU</name>
<evidence type="ECO:0000313" key="7">
    <source>
        <dbReference type="Proteomes" id="UP001499967"/>
    </source>
</evidence>
<dbReference type="Pfam" id="PF00440">
    <property type="entry name" value="TetR_N"/>
    <property type="match status" value="1"/>
</dbReference>
<dbReference type="InterPro" id="IPR009057">
    <property type="entry name" value="Homeodomain-like_sf"/>
</dbReference>
<keyword evidence="1" id="KW-0805">Transcription regulation</keyword>
<feature type="DNA-binding region" description="H-T-H motif" evidence="4">
    <location>
        <begin position="57"/>
        <end position="76"/>
    </location>
</feature>
<dbReference type="InterPro" id="IPR004111">
    <property type="entry name" value="Repressor_TetR_C"/>
</dbReference>
<feature type="domain" description="HTH tetR-type" evidence="5">
    <location>
        <begin position="34"/>
        <end position="94"/>
    </location>
</feature>
<evidence type="ECO:0000256" key="3">
    <source>
        <dbReference type="ARBA" id="ARBA00023163"/>
    </source>
</evidence>
<dbReference type="Gene3D" id="1.10.357.10">
    <property type="entry name" value="Tetracycline Repressor, domain 2"/>
    <property type="match status" value="1"/>
</dbReference>
<gene>
    <name evidence="6" type="ORF">GCM10009559_43300</name>
</gene>
<dbReference type="PANTHER" id="PTHR30055:SF151">
    <property type="entry name" value="TRANSCRIPTIONAL REGULATORY PROTEIN"/>
    <property type="match status" value="1"/>
</dbReference>
<evidence type="ECO:0000256" key="2">
    <source>
        <dbReference type="ARBA" id="ARBA00023125"/>
    </source>
</evidence>
<dbReference type="PROSITE" id="PS50977">
    <property type="entry name" value="HTH_TETR_2"/>
    <property type="match status" value="1"/>
</dbReference>
<comment type="caution">
    <text evidence="6">The sequence shown here is derived from an EMBL/GenBank/DDBJ whole genome shotgun (WGS) entry which is preliminary data.</text>
</comment>
<proteinExistence type="predicted"/>
<accession>A0ABN1QP09</accession>
<keyword evidence="2 4" id="KW-0238">DNA-binding</keyword>
<dbReference type="SUPFAM" id="SSF48498">
    <property type="entry name" value="Tetracyclin repressor-like, C-terminal domain"/>
    <property type="match status" value="1"/>
</dbReference>
<dbReference type="RefSeq" id="WP_343943303.1">
    <property type="nucleotide sequence ID" value="NZ_BAAAHP010000117.1"/>
</dbReference>
<reference evidence="6 7" key="1">
    <citation type="journal article" date="2019" name="Int. J. Syst. Evol. Microbiol.">
        <title>The Global Catalogue of Microorganisms (GCM) 10K type strain sequencing project: providing services to taxonomists for standard genome sequencing and annotation.</title>
        <authorList>
            <consortium name="The Broad Institute Genomics Platform"/>
            <consortium name="The Broad Institute Genome Sequencing Center for Infectious Disease"/>
            <person name="Wu L."/>
            <person name="Ma J."/>
        </authorList>
    </citation>
    <scope>NUCLEOTIDE SEQUENCE [LARGE SCALE GENOMIC DNA]</scope>
    <source>
        <strain evidence="6 7">JCM 11117</strain>
    </source>
</reference>
<evidence type="ECO:0000256" key="4">
    <source>
        <dbReference type="PROSITE-ProRule" id="PRU00335"/>
    </source>
</evidence>
<dbReference type="InterPro" id="IPR036271">
    <property type="entry name" value="Tet_transcr_reg_TetR-rel_C_sf"/>
</dbReference>
<dbReference type="EMBL" id="BAAAHP010000117">
    <property type="protein sequence ID" value="GAA0945232.1"/>
    <property type="molecule type" value="Genomic_DNA"/>
</dbReference>
<dbReference type="PANTHER" id="PTHR30055">
    <property type="entry name" value="HTH-TYPE TRANSCRIPTIONAL REGULATOR RUTR"/>
    <property type="match status" value="1"/>
</dbReference>
<dbReference type="Proteomes" id="UP001499967">
    <property type="component" value="Unassembled WGS sequence"/>
</dbReference>
<organism evidence="6 7">
    <name type="scientific">Pseudonocardia zijingensis</name>
    <dbReference type="NCBI Taxonomy" id="153376"/>
    <lineage>
        <taxon>Bacteria</taxon>
        <taxon>Bacillati</taxon>
        <taxon>Actinomycetota</taxon>
        <taxon>Actinomycetes</taxon>
        <taxon>Pseudonocardiales</taxon>
        <taxon>Pseudonocardiaceae</taxon>
        <taxon>Pseudonocardia</taxon>
    </lineage>
</organism>
<keyword evidence="3" id="KW-0804">Transcription</keyword>
<protein>
    <submittedName>
        <fullName evidence="6">TetR/AcrR family transcriptional regulator</fullName>
    </submittedName>
</protein>